<proteinExistence type="predicted"/>
<evidence type="ECO:0000256" key="1">
    <source>
        <dbReference type="SAM" id="MobiDB-lite"/>
    </source>
</evidence>
<feature type="region of interest" description="Disordered" evidence="1">
    <location>
        <begin position="184"/>
        <end position="203"/>
    </location>
</feature>
<keyword evidence="3" id="KW-1185">Reference proteome</keyword>
<dbReference type="HOGENOM" id="CLU_994596_0_0_1"/>
<evidence type="ECO:0000313" key="3">
    <source>
        <dbReference type="Proteomes" id="UP000011668"/>
    </source>
</evidence>
<sequence length="280" mass="29538">MSHSVCRASELWEIRPNWSTGEAGLEVPEAGAKYEGLARANRFGGHEIGGDENPEDRSAARDGCVKQIMRAGGEKRRSRTMLLDAFGDGSEGATRGRGRGAGERRVAPVPGARWLEGFGVIVFRAVMNVNRGSALASGRTARACASGAPSTDLCGCCAGGGGGGGRVRFLRELPRERENREEMVARRRSDTGSGARFDLGGGGAAANKGAGKTSWGAASKGGVGGWSSISGGLGAASARERRSRTMREWAAVRDWNRSVVALARWSMFMRESMTESAWVG</sequence>
<protein>
    <submittedName>
        <fullName evidence="2">Uncharacterized protein</fullName>
    </submittedName>
</protein>
<dbReference type="AlphaFoldDB" id="L8X597"/>
<dbReference type="EMBL" id="AFRT01000383">
    <property type="protein sequence ID" value="ELU44213.1"/>
    <property type="molecule type" value="Genomic_DNA"/>
</dbReference>
<dbReference type="Proteomes" id="UP000011668">
    <property type="component" value="Unassembled WGS sequence"/>
</dbReference>
<organism evidence="2 3">
    <name type="scientific">Thanatephorus cucumeris (strain AG1-IA)</name>
    <name type="common">Rice sheath blight fungus</name>
    <name type="synonym">Rhizoctonia solani</name>
    <dbReference type="NCBI Taxonomy" id="983506"/>
    <lineage>
        <taxon>Eukaryota</taxon>
        <taxon>Fungi</taxon>
        <taxon>Dikarya</taxon>
        <taxon>Basidiomycota</taxon>
        <taxon>Agaricomycotina</taxon>
        <taxon>Agaricomycetes</taxon>
        <taxon>Cantharellales</taxon>
        <taxon>Ceratobasidiaceae</taxon>
        <taxon>Rhizoctonia</taxon>
        <taxon>Rhizoctonia solani AG-1</taxon>
    </lineage>
</organism>
<name>L8X597_THACA</name>
<reference evidence="2 3" key="1">
    <citation type="journal article" date="2013" name="Nat. Commun.">
        <title>The evolution and pathogenic mechanisms of the rice sheath blight pathogen.</title>
        <authorList>
            <person name="Zheng A."/>
            <person name="Lin R."/>
            <person name="Xu L."/>
            <person name="Qin P."/>
            <person name="Tang C."/>
            <person name="Ai P."/>
            <person name="Zhang D."/>
            <person name="Liu Y."/>
            <person name="Sun Z."/>
            <person name="Feng H."/>
            <person name="Wang Y."/>
            <person name="Chen Y."/>
            <person name="Liang X."/>
            <person name="Fu R."/>
            <person name="Li Q."/>
            <person name="Zhang J."/>
            <person name="Yu X."/>
            <person name="Xie Z."/>
            <person name="Ding L."/>
            <person name="Guan P."/>
            <person name="Tang J."/>
            <person name="Liang Y."/>
            <person name="Wang S."/>
            <person name="Deng Q."/>
            <person name="Li S."/>
            <person name="Zhu J."/>
            <person name="Wang L."/>
            <person name="Liu H."/>
            <person name="Li P."/>
        </authorList>
    </citation>
    <scope>NUCLEOTIDE SEQUENCE [LARGE SCALE GENOMIC DNA]</scope>
    <source>
        <strain evidence="3">AG-1 IA</strain>
    </source>
</reference>
<gene>
    <name evidence="2" type="ORF">AG1IA_01765</name>
</gene>
<comment type="caution">
    <text evidence="2">The sequence shown here is derived from an EMBL/GenBank/DDBJ whole genome shotgun (WGS) entry which is preliminary data.</text>
</comment>
<accession>L8X597</accession>
<evidence type="ECO:0000313" key="2">
    <source>
        <dbReference type="EMBL" id="ELU44213.1"/>
    </source>
</evidence>